<dbReference type="WBParaSite" id="EN70_7371">
    <property type="protein sequence ID" value="EN70_7371"/>
    <property type="gene ID" value="EN70_7371"/>
</dbReference>
<sequence length="88" mass="10140">MVETEGRKTNISAKSVHADEIRAFYKEDYHQWHNLEELSNFYILICPNIQNTLSNTYLEIHKPTNTLSASEAIWMKQPDKVKGDGTVS</sequence>
<evidence type="ECO:0000313" key="2">
    <source>
        <dbReference type="WBParaSite" id="EN70_7371"/>
    </source>
</evidence>
<proteinExistence type="predicted"/>
<accession>A0A1I7VXH8</accession>
<organism evidence="1 2">
    <name type="scientific">Loa loa</name>
    <name type="common">Eye worm</name>
    <name type="synonym">Filaria loa</name>
    <dbReference type="NCBI Taxonomy" id="7209"/>
    <lineage>
        <taxon>Eukaryota</taxon>
        <taxon>Metazoa</taxon>
        <taxon>Ecdysozoa</taxon>
        <taxon>Nematoda</taxon>
        <taxon>Chromadorea</taxon>
        <taxon>Rhabditida</taxon>
        <taxon>Spirurina</taxon>
        <taxon>Spiruromorpha</taxon>
        <taxon>Filarioidea</taxon>
        <taxon>Onchocercidae</taxon>
        <taxon>Loa</taxon>
    </lineage>
</organism>
<protein>
    <submittedName>
        <fullName evidence="2">N-acetyltransferase</fullName>
    </submittedName>
</protein>
<dbReference type="Proteomes" id="UP000095285">
    <property type="component" value="Unassembled WGS sequence"/>
</dbReference>
<evidence type="ECO:0000313" key="1">
    <source>
        <dbReference type="Proteomes" id="UP000095285"/>
    </source>
</evidence>
<reference evidence="1" key="1">
    <citation type="submission" date="2012-04" db="EMBL/GenBank/DDBJ databases">
        <title>The Genome Sequence of Loa loa.</title>
        <authorList>
            <consortium name="The Broad Institute Genome Sequencing Platform"/>
            <consortium name="Broad Institute Genome Sequencing Center for Infectious Disease"/>
            <person name="Nutman T.B."/>
            <person name="Fink D.L."/>
            <person name="Russ C."/>
            <person name="Young S."/>
            <person name="Zeng Q."/>
            <person name="Gargeya S."/>
            <person name="Alvarado L."/>
            <person name="Berlin A."/>
            <person name="Chapman S.B."/>
            <person name="Chen Z."/>
            <person name="Freedman E."/>
            <person name="Gellesch M."/>
            <person name="Goldberg J."/>
            <person name="Griggs A."/>
            <person name="Gujja S."/>
            <person name="Heilman E.R."/>
            <person name="Heiman D."/>
            <person name="Howarth C."/>
            <person name="Mehta T."/>
            <person name="Neiman D."/>
            <person name="Pearson M."/>
            <person name="Roberts A."/>
            <person name="Saif S."/>
            <person name="Shea T."/>
            <person name="Shenoy N."/>
            <person name="Sisk P."/>
            <person name="Stolte C."/>
            <person name="Sykes S."/>
            <person name="White J."/>
            <person name="Yandava C."/>
            <person name="Haas B."/>
            <person name="Henn M.R."/>
            <person name="Nusbaum C."/>
            <person name="Birren B."/>
        </authorList>
    </citation>
    <scope>NUCLEOTIDE SEQUENCE [LARGE SCALE GENOMIC DNA]</scope>
</reference>
<keyword evidence="1" id="KW-1185">Reference proteome</keyword>
<reference evidence="2" key="2">
    <citation type="submission" date="2016-11" db="UniProtKB">
        <authorList>
            <consortium name="WormBaseParasite"/>
        </authorList>
    </citation>
    <scope>IDENTIFICATION</scope>
</reference>
<dbReference type="AlphaFoldDB" id="A0A1I7VXH8"/>
<name>A0A1I7VXH8_LOALO</name>